<gene>
    <name evidence="1" type="ORF">AVEN_113086_1</name>
</gene>
<reference evidence="1 2" key="1">
    <citation type="journal article" date="2019" name="Sci. Rep.">
        <title>Orb-weaving spider Araneus ventricosus genome elucidates the spidroin gene catalogue.</title>
        <authorList>
            <person name="Kono N."/>
            <person name="Nakamura H."/>
            <person name="Ohtoshi R."/>
            <person name="Moran D.A.P."/>
            <person name="Shinohara A."/>
            <person name="Yoshida Y."/>
            <person name="Fujiwara M."/>
            <person name="Mori M."/>
            <person name="Tomita M."/>
            <person name="Arakawa K."/>
        </authorList>
    </citation>
    <scope>NUCLEOTIDE SEQUENCE [LARGE SCALE GENOMIC DNA]</scope>
</reference>
<accession>A0A4Y2RLQ0</accession>
<proteinExistence type="predicted"/>
<dbReference type="Proteomes" id="UP000499080">
    <property type="component" value="Unassembled WGS sequence"/>
</dbReference>
<organism evidence="1 2">
    <name type="scientific">Araneus ventricosus</name>
    <name type="common">Orbweaver spider</name>
    <name type="synonym">Epeira ventricosa</name>
    <dbReference type="NCBI Taxonomy" id="182803"/>
    <lineage>
        <taxon>Eukaryota</taxon>
        <taxon>Metazoa</taxon>
        <taxon>Ecdysozoa</taxon>
        <taxon>Arthropoda</taxon>
        <taxon>Chelicerata</taxon>
        <taxon>Arachnida</taxon>
        <taxon>Araneae</taxon>
        <taxon>Araneomorphae</taxon>
        <taxon>Entelegynae</taxon>
        <taxon>Araneoidea</taxon>
        <taxon>Araneidae</taxon>
        <taxon>Araneus</taxon>
    </lineage>
</organism>
<keyword evidence="2" id="KW-1185">Reference proteome</keyword>
<dbReference type="EMBL" id="BGPR01017634">
    <property type="protein sequence ID" value="GBN76752.1"/>
    <property type="molecule type" value="Genomic_DNA"/>
</dbReference>
<name>A0A4Y2RLQ0_ARAVE</name>
<protein>
    <submittedName>
        <fullName evidence="1">Uncharacterized protein</fullName>
    </submittedName>
</protein>
<dbReference type="OrthoDB" id="8380926at2759"/>
<evidence type="ECO:0000313" key="1">
    <source>
        <dbReference type="EMBL" id="GBN76752.1"/>
    </source>
</evidence>
<evidence type="ECO:0000313" key="2">
    <source>
        <dbReference type="Proteomes" id="UP000499080"/>
    </source>
</evidence>
<dbReference type="AlphaFoldDB" id="A0A4Y2RLQ0"/>
<comment type="caution">
    <text evidence="1">The sequence shown here is derived from an EMBL/GenBank/DDBJ whole genome shotgun (WGS) entry which is preliminary data.</text>
</comment>
<sequence>MALRGAVLLRSGSDVLASILKFRYDGFVTKESKKEWRETIEPKIKDKVLKLQLPKSLTKQMTDVSRPIGLQLKRWQESHEDRESGLDGIRACLFLSIFFASEDSESIEVMFRNVDAADRVKLVIHRCALELFFNYMCRDGWQMVEVCLREPALSKEDRERLKKAFVEYLEIDETQLIKWENWMIKRFFEILDETDASPD</sequence>